<dbReference type="OMA" id="QQMQLTF"/>
<dbReference type="Proteomes" id="UP000186817">
    <property type="component" value="Unassembled WGS sequence"/>
</dbReference>
<comment type="caution">
    <text evidence="2">The sequence shown here is derived from an EMBL/GenBank/DDBJ whole genome shotgun (WGS) entry which is preliminary data.</text>
</comment>
<evidence type="ECO:0000313" key="2">
    <source>
        <dbReference type="EMBL" id="OLQ14659.1"/>
    </source>
</evidence>
<accession>A0A1Q9F4X6</accession>
<feature type="region of interest" description="Disordered" evidence="1">
    <location>
        <begin position="40"/>
        <end position="61"/>
    </location>
</feature>
<reference evidence="2 3" key="1">
    <citation type="submission" date="2016-02" db="EMBL/GenBank/DDBJ databases">
        <title>Genome analysis of coral dinoflagellate symbionts highlights evolutionary adaptations to a symbiotic lifestyle.</title>
        <authorList>
            <person name="Aranda M."/>
            <person name="Li Y."/>
            <person name="Liew Y.J."/>
            <person name="Baumgarten S."/>
            <person name="Simakov O."/>
            <person name="Wilson M."/>
            <person name="Piel J."/>
            <person name="Ashoor H."/>
            <person name="Bougouffa S."/>
            <person name="Bajic V.B."/>
            <person name="Ryu T."/>
            <person name="Ravasi T."/>
            <person name="Bayer T."/>
            <person name="Micklem G."/>
            <person name="Kim H."/>
            <person name="Bhak J."/>
            <person name="Lajeunesse T.C."/>
            <person name="Voolstra C.R."/>
        </authorList>
    </citation>
    <scope>NUCLEOTIDE SEQUENCE [LARGE SCALE GENOMIC DNA]</scope>
    <source>
        <strain evidence="2 3">CCMP2467</strain>
    </source>
</reference>
<dbReference type="Pfam" id="PF13516">
    <property type="entry name" value="LRR_6"/>
    <property type="match status" value="3"/>
</dbReference>
<dbReference type="InterPro" id="IPR001611">
    <property type="entry name" value="Leu-rich_rpt"/>
</dbReference>
<dbReference type="SMART" id="SM00367">
    <property type="entry name" value="LRR_CC"/>
    <property type="match status" value="14"/>
</dbReference>
<dbReference type="InterPro" id="IPR032675">
    <property type="entry name" value="LRR_dom_sf"/>
</dbReference>
<proteinExistence type="predicted"/>
<feature type="region of interest" description="Disordered" evidence="1">
    <location>
        <begin position="1"/>
        <end position="24"/>
    </location>
</feature>
<protein>
    <submittedName>
        <fullName evidence="2">F-box/LRR-repeat protein 4</fullName>
    </submittedName>
</protein>
<dbReference type="PANTHER" id="PTHR13318">
    <property type="entry name" value="PARTNER OF PAIRED, ISOFORM B-RELATED"/>
    <property type="match status" value="1"/>
</dbReference>
<dbReference type="PANTHER" id="PTHR13318:SF190">
    <property type="entry name" value="PARTNER OF PAIRED, ISOFORM B"/>
    <property type="match status" value="1"/>
</dbReference>
<evidence type="ECO:0000313" key="3">
    <source>
        <dbReference type="Proteomes" id="UP000186817"/>
    </source>
</evidence>
<dbReference type="GO" id="GO:0019005">
    <property type="term" value="C:SCF ubiquitin ligase complex"/>
    <property type="evidence" value="ECO:0007669"/>
    <property type="project" value="TreeGrafter"/>
</dbReference>
<dbReference type="EMBL" id="LSRX01000012">
    <property type="protein sequence ID" value="OLQ14659.1"/>
    <property type="molecule type" value="Genomic_DNA"/>
</dbReference>
<sequence length="1656" mass="179371">MHQVAQEIPGGADGGGYSHAPVPSPSFMSEWSGAFALPEPGQEAVPQARHEEEVSDSPPPPIAVVPIVLQRLNTEGSDLEEVLLEDTPALGLALPSPRTQRTEGNLGFSDEVSKDGAVPFLSYGTRLDSRLGRGLRIGVLGARDEAIVSAFREGEGLFEVTCIGWLDFPFPCTRIPSLDLRAKAPSLSDVFLWSGRAGAELPSAPRGVSEQAQLIDEELMEEQVKTFDSDRRMLAQCRSLVSVVQIDTEDQSDESKVGGTPVAVGLSCVLIAAAGLLPQPGSGRIKCSDGVDAQINYLQAPSRGARPYLAMGASASSPGMGEPVQYAPQARFICDARREQPSLDREGAVLRRQGTALRQQRTDSPHLARMEHAVLEKLQNHFGEGPVPPQDVRDLLRKLKVTESSIDCALQAFETAGPHGLTCKGLVSWIFDSPGRKPQNHGEILTPQNAGPEPAKARALKIRAELDMTADRFECYMRLLARFARCCEITRTELRGITLDQLRVVEDFVTQHAEEWEWFDVRSKQHVDPATANLYHVSTWLIMPATNTDDCAWVEMVARGDQRPQWFCSHWWGEPVRDFIRCVSQHQEVRCFNTASARADAEESAWAYWVCAYANRQHSLEAELSSDPKESSFFKALQLVEGMLIILDTNATPFTRLWCAFEAYTALSDRRNGHQHLLLDIATKIPGIEAAALLTDGLTVAEQQLESALEEHQGPSKGPPKEGGVGANLAKRLQLYRQRAFTLEVLSRGLQPKLHEAQASKEEDRRRILNSIVQKSDLDSEPDSQHVNYDTVNTSLGGIFARAGLEQALLKGQVQELSFHEALRADKSCSELKLDLTHMLPSDVHLADLGLCFPQSLRRLQMDLSGCEKVTAKGFAALAAGFPASMKHLQVDFRSCAKLSDEDLAVLGSRWPKELQDLELSFLYCRKIGDPGVAALGEGLPHSLRQLKLDLTSTGLGDAGAARLAACLPSELRCLDLEFRYCNIGDGGLAGIAAGLKKLKQLEHFQISMRNCLNLGDAGLVSLSVALPRSLLFLQLNFANLSCNLSDAGLAALAHRLPENVTELCIRCNGASRISSAGLAALAAGLQRLGPKRLQLDFGFCLELEDSGLAALGSALSMLALEELKVDFSFTKFSDSGLAAFGAGLPLGLQRLSMNMEFCGYMSMGQKDEMFSDPSLFRAWAAKWHEVNVAVPPASAFGGEWPVAAEPAIAAEAASEPRPRLDSVETEGTASEVLDRSLQLVEPRVPLPAVPCLCVALRCCQRALRELKLGWKSEAIADSHLDMLSSALPSTLQGLELKFQACEHIGDDGLALLGARFPGQLQYAQLHFTQCKRVSDVGVRKLVSALPQNLRHLELCLYACQSLTDAALAGLAVGLSSLALLQELVLSWSFSEKITDTGLAALAAVLSPSLLRLDLDMQKCGIGDTGLSALARRLPRGLQHLRLGCFPLPKLGDAGVQALADGLPPELRELSLDFSDCPEIGDAGLTALGANLPAKLEALDLRLFNNTRIGVHGFAGLAKGLSDLAISGLRLVLRFCANLCDTGLAEIGKNLPKRLRLLDLDMTVCEKVGDAGLHGLAKGLEALTVLDCLQLQLSHCHIGDPGLAALGRSLPEGLQELQLSCSCCERVTVEESSLVLTDASEFRAWAIEQPQEGHAE</sequence>
<dbReference type="SUPFAM" id="SSF52047">
    <property type="entry name" value="RNI-like"/>
    <property type="match status" value="3"/>
</dbReference>
<dbReference type="Gene3D" id="3.80.10.10">
    <property type="entry name" value="Ribonuclease Inhibitor"/>
    <property type="match status" value="4"/>
</dbReference>
<gene>
    <name evidence="2" type="primary">FBL4</name>
    <name evidence="2" type="ORF">AK812_SmicGene1127</name>
</gene>
<dbReference type="InterPro" id="IPR006553">
    <property type="entry name" value="Leu-rich_rpt_Cys-con_subtyp"/>
</dbReference>
<dbReference type="SMART" id="SM00368">
    <property type="entry name" value="LRR_RI"/>
    <property type="match status" value="7"/>
</dbReference>
<evidence type="ECO:0000256" key="1">
    <source>
        <dbReference type="SAM" id="MobiDB-lite"/>
    </source>
</evidence>
<keyword evidence="3" id="KW-1185">Reference proteome</keyword>
<name>A0A1Q9F4X6_SYMMI</name>
<dbReference type="GO" id="GO:0031146">
    <property type="term" value="P:SCF-dependent proteasomal ubiquitin-dependent protein catabolic process"/>
    <property type="evidence" value="ECO:0007669"/>
    <property type="project" value="TreeGrafter"/>
</dbReference>
<dbReference type="OrthoDB" id="2585512at2759"/>
<organism evidence="2 3">
    <name type="scientific">Symbiodinium microadriaticum</name>
    <name type="common">Dinoflagellate</name>
    <name type="synonym">Zooxanthella microadriatica</name>
    <dbReference type="NCBI Taxonomy" id="2951"/>
    <lineage>
        <taxon>Eukaryota</taxon>
        <taxon>Sar</taxon>
        <taxon>Alveolata</taxon>
        <taxon>Dinophyceae</taxon>
        <taxon>Suessiales</taxon>
        <taxon>Symbiodiniaceae</taxon>
        <taxon>Symbiodinium</taxon>
    </lineage>
</organism>